<dbReference type="RefSeq" id="XP_046593282.1">
    <property type="nucleotide sequence ID" value="XM_046737326.1"/>
</dbReference>
<name>A0ABM3FZ37_NEOLC</name>
<organism evidence="2 4">
    <name type="scientific">Neodiprion lecontei</name>
    <name type="common">Redheaded pine sawfly</name>
    <dbReference type="NCBI Taxonomy" id="441921"/>
    <lineage>
        <taxon>Eukaryota</taxon>
        <taxon>Metazoa</taxon>
        <taxon>Ecdysozoa</taxon>
        <taxon>Arthropoda</taxon>
        <taxon>Hexapoda</taxon>
        <taxon>Insecta</taxon>
        <taxon>Pterygota</taxon>
        <taxon>Neoptera</taxon>
        <taxon>Endopterygota</taxon>
        <taxon>Hymenoptera</taxon>
        <taxon>Tenthredinoidea</taxon>
        <taxon>Diprionidae</taxon>
        <taxon>Diprioninae</taxon>
        <taxon>Neodiprion</taxon>
    </lineage>
</organism>
<dbReference type="RefSeq" id="XP_046593281.1">
    <property type="nucleotide sequence ID" value="XM_046737325.1"/>
</dbReference>
<dbReference type="RefSeq" id="XP_046593280.1">
    <property type="nucleotide sequence ID" value="XM_046737324.1"/>
</dbReference>
<gene>
    <name evidence="3 4 5 6 7" type="primary">LOC107218804</name>
</gene>
<dbReference type="RefSeq" id="XP_046593279.1">
    <property type="nucleotide sequence ID" value="XM_046737323.1"/>
</dbReference>
<reference evidence="3 4" key="1">
    <citation type="submission" date="2025-05" db="UniProtKB">
        <authorList>
            <consortium name="RefSeq"/>
        </authorList>
    </citation>
    <scope>IDENTIFICATION</scope>
    <source>
        <tissue evidence="3 4">Thorax and Abdomen</tissue>
    </source>
</reference>
<sequence length="314" mass="36193">MIDTKVCNSLIDTISAMRCYLCNCTSKSFNDINKMINQEIVTDHLKFGLSSLHCCIRCFEFLLHLSYELEILKWQARSKEEKESVAKRKRIIQAAFKTELGLNVDKPKAGSGTSNDGNTARCFFEKYEKSAQITGIDEDIIHRFYMILQAISCGYQIVVDNFRQYAVELAKDIVKSFGWYYIPTLVRKLLIHGPDIIQNLFLLIGQMSEDAQEACNKFFELYRLHYARKNYRQKTMEDVFKRFLVASDPYISSCRKFPVKPLKSLSAETINLLSAPGVDTQHEDDQSKIDSTSASESGTDVEDYDYLENRNFFL</sequence>
<dbReference type="RefSeq" id="XP_046593278.1">
    <property type="nucleotide sequence ID" value="XM_046737322.1"/>
</dbReference>
<keyword evidence="2" id="KW-1185">Reference proteome</keyword>
<proteinExistence type="predicted"/>
<evidence type="ECO:0000313" key="2">
    <source>
        <dbReference type="Proteomes" id="UP000829291"/>
    </source>
</evidence>
<evidence type="ECO:0000313" key="6">
    <source>
        <dbReference type="RefSeq" id="XP_046593281.1"/>
    </source>
</evidence>
<evidence type="ECO:0000313" key="4">
    <source>
        <dbReference type="RefSeq" id="XP_046593279.1"/>
    </source>
</evidence>
<dbReference type="GeneID" id="107218804"/>
<dbReference type="Proteomes" id="UP000829291">
    <property type="component" value="Chromosome 4"/>
</dbReference>
<evidence type="ECO:0000313" key="3">
    <source>
        <dbReference type="RefSeq" id="XP_046593278.1"/>
    </source>
</evidence>
<evidence type="ECO:0000313" key="5">
    <source>
        <dbReference type="RefSeq" id="XP_046593280.1"/>
    </source>
</evidence>
<feature type="compositionally biased region" description="Polar residues" evidence="1">
    <location>
        <begin position="289"/>
        <end position="298"/>
    </location>
</feature>
<accession>A0ABM3FZ37</accession>
<feature type="region of interest" description="Disordered" evidence="1">
    <location>
        <begin position="278"/>
        <end position="300"/>
    </location>
</feature>
<protein>
    <submittedName>
        <fullName evidence="3 4">Uncharacterized protein LOC107218804 isoform X1</fullName>
    </submittedName>
</protein>
<evidence type="ECO:0000313" key="7">
    <source>
        <dbReference type="RefSeq" id="XP_046593282.1"/>
    </source>
</evidence>
<evidence type="ECO:0000256" key="1">
    <source>
        <dbReference type="SAM" id="MobiDB-lite"/>
    </source>
</evidence>